<dbReference type="EMBL" id="KZ819290">
    <property type="protein sequence ID" value="PWN98913.1"/>
    <property type="molecule type" value="Genomic_DNA"/>
</dbReference>
<keyword evidence="3" id="KW-1185">Reference proteome</keyword>
<feature type="region of interest" description="Disordered" evidence="1">
    <location>
        <begin position="547"/>
        <end position="566"/>
    </location>
</feature>
<proteinExistence type="predicted"/>
<sequence length="566" mass="58357">MPPRASAVGGAARGWASSGRAAWQRTRDKAARQGEAASGAPGKAARPGSGSSAGCASSGTARAFSSYAAATARPRAPCATVRLDVGLRSVLAALMPVFKGAVRSFVSTPAVHSVSASRQALRSHTSHLARTRPSFPGGFTRGVPRGPAVPALRPSVQQGPGLQLARQFSSNGTRPFADILINAPLFIRAAADELEDDLEGLSKSGAARRGTARRGVRRSDPATHRRHEAKLAKAIGQYFAHSDPSASAFACSSKKPAAAKPSASGIAKAAAAAEKQAETGIITDAAVAALAAHNDDDAVSEAGWSESEYSDYFIEPPESPTAGPHTGVCTILRLPAEADADLAMLIAPAYDEFDASSHPLDAATVAQMRLIHDGSAHLCLLIDSLTRLLAARGLDCPWTLAPDARALHGVAFEVSFEGWTKPEVQGMLVSQLGHGKGSQLGRFLFERASSPADDEAAHVGSTALHSPPSASLADLQEDIDALGAASAISLAHCDAPPIGAAASSQRSVEGLGIEMPTDFVIPLIPLDHSLLHSHLSDGSSLVISPELASSHGDSSGELYDSTAHWA</sequence>
<protein>
    <submittedName>
        <fullName evidence="2">Uncharacterized protein</fullName>
    </submittedName>
</protein>
<organism evidence="2 3">
    <name type="scientific">Tilletiopsis washingtonensis</name>
    <dbReference type="NCBI Taxonomy" id="58919"/>
    <lineage>
        <taxon>Eukaryota</taxon>
        <taxon>Fungi</taxon>
        <taxon>Dikarya</taxon>
        <taxon>Basidiomycota</taxon>
        <taxon>Ustilaginomycotina</taxon>
        <taxon>Exobasidiomycetes</taxon>
        <taxon>Entylomatales</taxon>
        <taxon>Entylomatales incertae sedis</taxon>
        <taxon>Tilletiopsis</taxon>
    </lineage>
</organism>
<accession>A0A316ZF63</accession>
<dbReference type="OrthoDB" id="2585251at2759"/>
<feature type="region of interest" description="Disordered" evidence="1">
    <location>
        <begin position="1"/>
        <end position="56"/>
    </location>
</feature>
<reference evidence="2 3" key="1">
    <citation type="journal article" date="2018" name="Mol. Biol. Evol.">
        <title>Broad Genomic Sampling Reveals a Smut Pathogenic Ancestry of the Fungal Clade Ustilaginomycotina.</title>
        <authorList>
            <person name="Kijpornyongpan T."/>
            <person name="Mondo S.J."/>
            <person name="Barry K."/>
            <person name="Sandor L."/>
            <person name="Lee J."/>
            <person name="Lipzen A."/>
            <person name="Pangilinan J."/>
            <person name="LaButti K."/>
            <person name="Hainaut M."/>
            <person name="Henrissat B."/>
            <person name="Grigoriev I.V."/>
            <person name="Spatafora J.W."/>
            <person name="Aime M.C."/>
        </authorList>
    </citation>
    <scope>NUCLEOTIDE SEQUENCE [LARGE SCALE GENOMIC DNA]</scope>
    <source>
        <strain evidence="2 3">MCA 4186</strain>
    </source>
</reference>
<feature type="compositionally biased region" description="Low complexity" evidence="1">
    <location>
        <begin position="36"/>
        <end position="56"/>
    </location>
</feature>
<evidence type="ECO:0000313" key="2">
    <source>
        <dbReference type="EMBL" id="PWN98913.1"/>
    </source>
</evidence>
<dbReference type="STRING" id="58919.A0A316ZF63"/>
<dbReference type="GeneID" id="37271617"/>
<feature type="region of interest" description="Disordered" evidence="1">
    <location>
        <begin position="205"/>
        <end position="226"/>
    </location>
</feature>
<dbReference type="RefSeq" id="XP_025599192.1">
    <property type="nucleotide sequence ID" value="XM_025744073.1"/>
</dbReference>
<name>A0A316ZF63_9BASI</name>
<evidence type="ECO:0000256" key="1">
    <source>
        <dbReference type="SAM" id="MobiDB-lite"/>
    </source>
</evidence>
<evidence type="ECO:0000313" key="3">
    <source>
        <dbReference type="Proteomes" id="UP000245946"/>
    </source>
</evidence>
<gene>
    <name evidence="2" type="ORF">FA09DRAFT_338186</name>
</gene>
<dbReference type="Proteomes" id="UP000245946">
    <property type="component" value="Unassembled WGS sequence"/>
</dbReference>
<feature type="compositionally biased region" description="Low complexity" evidence="1">
    <location>
        <begin position="1"/>
        <end position="23"/>
    </location>
</feature>
<dbReference type="AlphaFoldDB" id="A0A316ZF63"/>